<evidence type="ECO:0000313" key="1">
    <source>
        <dbReference type="EMBL" id="NKY57397.1"/>
    </source>
</evidence>
<evidence type="ECO:0008006" key="3">
    <source>
        <dbReference type="Google" id="ProtNLM"/>
    </source>
</evidence>
<proteinExistence type="predicted"/>
<keyword evidence="2" id="KW-1185">Reference proteome</keyword>
<comment type="caution">
    <text evidence="1">The sequence shown here is derived from an EMBL/GenBank/DDBJ whole genome shotgun (WGS) entry which is preliminary data.</text>
</comment>
<organism evidence="1 2">
    <name type="scientific">Nocardia flavorosea</name>
    <dbReference type="NCBI Taxonomy" id="53429"/>
    <lineage>
        <taxon>Bacteria</taxon>
        <taxon>Bacillati</taxon>
        <taxon>Actinomycetota</taxon>
        <taxon>Actinomycetes</taxon>
        <taxon>Mycobacteriales</taxon>
        <taxon>Nocardiaceae</taxon>
        <taxon>Nocardia</taxon>
    </lineage>
</organism>
<reference evidence="1 2" key="1">
    <citation type="submission" date="2020-04" db="EMBL/GenBank/DDBJ databases">
        <title>MicrobeNet Type strains.</title>
        <authorList>
            <person name="Nicholson A.C."/>
        </authorList>
    </citation>
    <scope>NUCLEOTIDE SEQUENCE [LARGE SCALE GENOMIC DNA]</scope>
    <source>
        <strain evidence="1 2">JCM 3332</strain>
    </source>
</reference>
<dbReference type="Proteomes" id="UP000570678">
    <property type="component" value="Unassembled WGS sequence"/>
</dbReference>
<gene>
    <name evidence="1" type="ORF">HGA15_14795</name>
</gene>
<dbReference type="EMBL" id="JAAXOT010000006">
    <property type="protein sequence ID" value="NKY57397.1"/>
    <property type="molecule type" value="Genomic_DNA"/>
</dbReference>
<accession>A0A846YEU5</accession>
<name>A0A846YEU5_9NOCA</name>
<protein>
    <recommendedName>
        <fullName evidence="3">Secreted protein</fullName>
    </recommendedName>
</protein>
<evidence type="ECO:0000313" key="2">
    <source>
        <dbReference type="Proteomes" id="UP000570678"/>
    </source>
</evidence>
<sequence length="365" mass="38880">MTLAHKSLTNRLDELRGAAPTSRHNARTIAALTANPGCARRALLDAAAVDKTVIARELGFPPHFGQSPFAITRGNSFEAMVKSHGCAELLRLLREELGLSIPEVGYHDLATVGDNATNSIRYQRTKQLLGQALSSGQGTLFDHPMLRLEIAGATAYLEPDVVALQIGGKFYVVEIKSFAIVDGQADPAQVASAARQSAVYVLAMRELLRELGYSPDDVAHESILVAARDFTNRPVAAKLDLRKQLAVIGRQLSRLTSIDSLLDLVPAGASFTPGEGLSDTVSAIPSRYAPECMSSCELAFACRAEARAQGSVDTLGRGVCDDLGGIDNLDTVLALAEGTLEPAPEHADIAEMLRQAQTLRLEVAG</sequence>
<dbReference type="AlphaFoldDB" id="A0A846YEU5"/>
<dbReference type="RefSeq" id="WP_062976041.1">
    <property type="nucleotide sequence ID" value="NZ_JAAXOT010000006.1"/>
</dbReference>